<dbReference type="KEGG" id="ptan:CRYO30217_00048"/>
<sequence>MKYSVRIGSSLLSLLILVSCVVGKTNPSNVSAEDHVESNGSKEAPPQADLPAEERLGHIFCDCFTEYDATDSTSHKKATECFQKGLEEDVTLEQANEEATLTWVEASCPETASNVRSWYNRMRGN</sequence>
<dbReference type="PROSITE" id="PS51257">
    <property type="entry name" value="PROKAR_LIPOPROTEIN"/>
    <property type="match status" value="1"/>
</dbReference>
<feature type="region of interest" description="Disordered" evidence="1">
    <location>
        <begin position="29"/>
        <end position="49"/>
    </location>
</feature>
<gene>
    <name evidence="3" type="ORF">CRYO30217_00048</name>
</gene>
<keyword evidence="2" id="KW-0732">Signal</keyword>
<feature type="chain" id="PRO_5037043508" evidence="2">
    <location>
        <begin position="25"/>
        <end position="125"/>
    </location>
</feature>
<dbReference type="RefSeq" id="WP_258540293.1">
    <property type="nucleotide sequence ID" value="NZ_OU015584.1"/>
</dbReference>
<dbReference type="Proteomes" id="UP000683507">
    <property type="component" value="Chromosome"/>
</dbReference>
<evidence type="ECO:0000313" key="4">
    <source>
        <dbReference type="Proteomes" id="UP000683507"/>
    </source>
</evidence>
<dbReference type="EMBL" id="OU015584">
    <property type="protein sequence ID" value="CAG5076292.1"/>
    <property type="molecule type" value="Genomic_DNA"/>
</dbReference>
<name>A0A916NEW7_9FLAO</name>
<evidence type="ECO:0000256" key="2">
    <source>
        <dbReference type="SAM" id="SignalP"/>
    </source>
</evidence>
<dbReference type="AlphaFoldDB" id="A0A916NEW7"/>
<feature type="signal peptide" evidence="2">
    <location>
        <begin position="1"/>
        <end position="24"/>
    </location>
</feature>
<proteinExistence type="predicted"/>
<protein>
    <submittedName>
        <fullName evidence="3">Uncharacterized protein</fullName>
    </submittedName>
</protein>
<organism evidence="3 4">
    <name type="scientific">Parvicella tangerina</name>
    <dbReference type="NCBI Taxonomy" id="2829795"/>
    <lineage>
        <taxon>Bacteria</taxon>
        <taxon>Pseudomonadati</taxon>
        <taxon>Bacteroidota</taxon>
        <taxon>Flavobacteriia</taxon>
        <taxon>Flavobacteriales</taxon>
        <taxon>Parvicellaceae</taxon>
        <taxon>Parvicella</taxon>
    </lineage>
</organism>
<evidence type="ECO:0000256" key="1">
    <source>
        <dbReference type="SAM" id="MobiDB-lite"/>
    </source>
</evidence>
<reference evidence="3" key="1">
    <citation type="submission" date="2021-04" db="EMBL/GenBank/DDBJ databases">
        <authorList>
            <person name="Rodrigo-Torres L."/>
            <person name="Arahal R. D."/>
            <person name="Lucena T."/>
        </authorList>
    </citation>
    <scope>NUCLEOTIDE SEQUENCE</scope>
    <source>
        <strain evidence="3">AS29M-1</strain>
    </source>
</reference>
<evidence type="ECO:0000313" key="3">
    <source>
        <dbReference type="EMBL" id="CAG5076292.1"/>
    </source>
</evidence>
<keyword evidence="4" id="KW-1185">Reference proteome</keyword>
<accession>A0A916NEW7</accession>